<proteinExistence type="predicted"/>
<dbReference type="VEuPathDB" id="VectorBase:ISCI007875"/>
<dbReference type="AlphaFoldDB" id="B7PSV3"/>
<keyword evidence="4" id="KW-1185">Reference proteome</keyword>
<accession>B7PSV3</accession>
<evidence type="ECO:0000313" key="3">
    <source>
        <dbReference type="EnsemblMetazoa" id="ISCW007875-PA"/>
    </source>
</evidence>
<dbReference type="EMBL" id="DS781175">
    <property type="protein sequence ID" value="EEC09675.1"/>
    <property type="molecule type" value="Genomic_DNA"/>
</dbReference>
<reference evidence="3" key="2">
    <citation type="submission" date="2020-05" db="UniProtKB">
        <authorList>
            <consortium name="EnsemblMetazoa"/>
        </authorList>
    </citation>
    <scope>IDENTIFICATION</scope>
    <source>
        <strain evidence="3">wikel</strain>
    </source>
</reference>
<evidence type="ECO:0000313" key="2">
    <source>
        <dbReference type="EMBL" id="EEC09675.1"/>
    </source>
</evidence>
<name>B7PSV3_IXOSC</name>
<feature type="region of interest" description="Disordered" evidence="1">
    <location>
        <begin position="68"/>
        <end position="93"/>
    </location>
</feature>
<dbReference type="VEuPathDB" id="VectorBase:ISCW007875"/>
<evidence type="ECO:0000313" key="4">
    <source>
        <dbReference type="Proteomes" id="UP000001555"/>
    </source>
</evidence>
<evidence type="ECO:0000256" key="1">
    <source>
        <dbReference type="SAM" id="MobiDB-lite"/>
    </source>
</evidence>
<reference evidence="2 4" key="1">
    <citation type="submission" date="2008-03" db="EMBL/GenBank/DDBJ databases">
        <title>Annotation of Ixodes scapularis.</title>
        <authorList>
            <consortium name="Ixodes scapularis Genome Project Consortium"/>
            <person name="Caler E."/>
            <person name="Hannick L.I."/>
            <person name="Bidwell S."/>
            <person name="Joardar V."/>
            <person name="Thiagarajan M."/>
            <person name="Amedeo P."/>
            <person name="Galinsky K.J."/>
            <person name="Schobel S."/>
            <person name="Inman J."/>
            <person name="Hostetler J."/>
            <person name="Miller J."/>
            <person name="Hammond M."/>
            <person name="Megy K."/>
            <person name="Lawson D."/>
            <person name="Kodira C."/>
            <person name="Sutton G."/>
            <person name="Meyer J."/>
            <person name="Hill C.A."/>
            <person name="Birren B."/>
            <person name="Nene V."/>
            <person name="Collins F."/>
            <person name="Alarcon-Chaidez F."/>
            <person name="Wikel S."/>
            <person name="Strausberg R."/>
        </authorList>
    </citation>
    <scope>NUCLEOTIDE SEQUENCE [LARGE SCALE GENOMIC DNA]</scope>
    <source>
        <strain evidence="4">Wikel</strain>
        <strain evidence="2">Wikel colony</strain>
    </source>
</reference>
<protein>
    <submittedName>
        <fullName evidence="2 3">Uncharacterized protein</fullName>
    </submittedName>
</protein>
<dbReference type="Proteomes" id="UP000001555">
    <property type="component" value="Unassembled WGS sequence"/>
</dbReference>
<dbReference type="HOGENOM" id="CLU_2402094_0_0_1"/>
<sequence>MRHTLKAFEGRIEYAAFFIYNQELCGLLRVTSAESLCLRLWWDKVCCIGAPRNKPDCEDRDGSVTPRGVTWDLTEPTRSPTPTLEPAQSTGSL</sequence>
<dbReference type="InParanoid" id="B7PSV3"/>
<dbReference type="PaxDb" id="6945-B7PSV3"/>
<feature type="compositionally biased region" description="Polar residues" evidence="1">
    <location>
        <begin position="76"/>
        <end position="93"/>
    </location>
</feature>
<dbReference type="EnsemblMetazoa" id="ISCW007875-RA">
    <property type="protein sequence ID" value="ISCW007875-PA"/>
    <property type="gene ID" value="ISCW007875"/>
</dbReference>
<organism>
    <name type="scientific">Ixodes scapularis</name>
    <name type="common">Black-legged tick</name>
    <name type="synonym">Deer tick</name>
    <dbReference type="NCBI Taxonomy" id="6945"/>
    <lineage>
        <taxon>Eukaryota</taxon>
        <taxon>Metazoa</taxon>
        <taxon>Ecdysozoa</taxon>
        <taxon>Arthropoda</taxon>
        <taxon>Chelicerata</taxon>
        <taxon>Arachnida</taxon>
        <taxon>Acari</taxon>
        <taxon>Parasitiformes</taxon>
        <taxon>Ixodida</taxon>
        <taxon>Ixodoidea</taxon>
        <taxon>Ixodidae</taxon>
        <taxon>Ixodinae</taxon>
        <taxon>Ixodes</taxon>
    </lineage>
</organism>
<gene>
    <name evidence="2" type="ORF">IscW_ISCW007875</name>
</gene>
<dbReference type="EMBL" id="ABJB010442004">
    <property type="status" value="NOT_ANNOTATED_CDS"/>
    <property type="molecule type" value="Genomic_DNA"/>
</dbReference>